<dbReference type="SUPFAM" id="SSF53474">
    <property type="entry name" value="alpha/beta-Hydrolases"/>
    <property type="match status" value="1"/>
</dbReference>
<dbReference type="PANTHER" id="PTHR46023:SF6">
    <property type="entry name" value="LIPASE CLASS 3 FAMILY PROTEIN"/>
    <property type="match status" value="1"/>
</dbReference>
<dbReference type="GO" id="GO:0006629">
    <property type="term" value="P:lipid metabolic process"/>
    <property type="evidence" value="ECO:0007669"/>
    <property type="project" value="InterPro"/>
</dbReference>
<accession>A0A132NQ68</accession>
<reference evidence="2 3" key="1">
    <citation type="journal article" date="2015" name="Mol. Biochem. Parasitol.">
        <title>Identification of polymorphic genes for use in assemblage B genotyping assays through comparative genomics of multiple assemblage B Giardia duodenalis isolates.</title>
        <authorList>
            <person name="Wielinga C."/>
            <person name="Thompson R.C."/>
            <person name="Monis P."/>
            <person name="Ryan U."/>
        </authorList>
    </citation>
    <scope>NUCLEOTIDE SEQUENCE [LARGE SCALE GENOMIC DNA]</scope>
    <source>
        <strain evidence="2 3">BAH15c1</strain>
    </source>
</reference>
<dbReference type="OrthoDB" id="438440at2759"/>
<dbReference type="CDD" id="cd00519">
    <property type="entry name" value="Lipase_3"/>
    <property type="match status" value="1"/>
</dbReference>
<dbReference type="Proteomes" id="UP000070089">
    <property type="component" value="Unassembled WGS sequence"/>
</dbReference>
<dbReference type="Pfam" id="PF01764">
    <property type="entry name" value="Lipase_3"/>
    <property type="match status" value="1"/>
</dbReference>
<name>A0A132NQ68_GIAIN</name>
<feature type="domain" description="Fungal lipase-type" evidence="1">
    <location>
        <begin position="161"/>
        <end position="293"/>
    </location>
</feature>
<proteinExistence type="predicted"/>
<dbReference type="EMBL" id="JXTI01000149">
    <property type="protein sequence ID" value="KWX11902.1"/>
    <property type="molecule type" value="Genomic_DNA"/>
</dbReference>
<dbReference type="VEuPathDB" id="GiardiaDB:QR46_4146"/>
<evidence type="ECO:0000313" key="3">
    <source>
        <dbReference type="Proteomes" id="UP000070089"/>
    </source>
</evidence>
<protein>
    <submittedName>
        <fullName evidence="2">Lipase</fullName>
    </submittedName>
</protein>
<evidence type="ECO:0000313" key="2">
    <source>
        <dbReference type="EMBL" id="KWX11902.1"/>
    </source>
</evidence>
<organism evidence="2 3">
    <name type="scientific">Giardia duodenalis assemblage B</name>
    <dbReference type="NCBI Taxonomy" id="1394984"/>
    <lineage>
        <taxon>Eukaryota</taxon>
        <taxon>Metamonada</taxon>
        <taxon>Diplomonadida</taxon>
        <taxon>Hexamitidae</taxon>
        <taxon>Giardiinae</taxon>
        <taxon>Giardia</taxon>
    </lineage>
</organism>
<dbReference type="AlphaFoldDB" id="A0A132NQ68"/>
<evidence type="ECO:0000259" key="1">
    <source>
        <dbReference type="Pfam" id="PF01764"/>
    </source>
</evidence>
<comment type="caution">
    <text evidence="2">The sequence shown here is derived from an EMBL/GenBank/DDBJ whole genome shotgun (WGS) entry which is preliminary data.</text>
</comment>
<dbReference type="InterPro" id="IPR029058">
    <property type="entry name" value="AB_hydrolase_fold"/>
</dbReference>
<gene>
    <name evidence="2" type="ORF">QR46_4146</name>
</gene>
<dbReference type="Gene3D" id="3.40.50.1820">
    <property type="entry name" value="alpha/beta hydrolase"/>
    <property type="match status" value="1"/>
</dbReference>
<dbReference type="InterPro" id="IPR002921">
    <property type="entry name" value="Fungal_lipase-type"/>
</dbReference>
<dbReference type="PANTHER" id="PTHR46023">
    <property type="entry name" value="LIPASE CLASS 3 PROTEIN-LIKE"/>
    <property type="match status" value="1"/>
</dbReference>
<sequence>MRTMFLSKMLAFRHTPLWPMIIVLKNTIGQSRRKHIRGLFRYGALPARAIVPIISQCTEELIDFNLVKLCSTLSCKIYGPEFNRFFDESASYVVRLMGMLATYMPAPHLKYSRQMTKWECERVIELVDIADAEYLASNMKGTRAYQPGWALLVRRNLGCFFLVIRGTVNKGDLVLNLDAISAELETGITLHSGMQKAAVWVAENVHPILQSYKRNHAAKSYKLIITGHSLGAGVAMALGHHLISTHPEIYNSNNLKALGFGCPAMAGLSFANGARPWATNYVYDFDIISRLSLHSIKAFLKRLEILAEDKERGKKITTRELSRSVYADADLYVPGKIILLQAVHMKDGRRVLPQADKELSVVEESEYAQTVCTTYEHAGETNKRIMASEISPHDLGEFLPDEVGLVDHGFYGYLFNQAIPITMHIPSGLSP</sequence>